<dbReference type="AlphaFoldDB" id="A0A4Q9BD38"/>
<evidence type="ECO:0000313" key="2">
    <source>
        <dbReference type="Proteomes" id="UP000293583"/>
    </source>
</evidence>
<sequence length="145" mass="15908">MEVVLNRLDQDFHFEAKGSSPIPVHIDAAEGIGGHNAGSRPMELLLMGLGGCTAIDVILILKKQRQVVEDFQIRVSGDREKIEGTEKTPFRQINIQFELKGEIDGSKALKAIQMSMDKYCSATAQLEPSATITHSLLLNGEKFNA</sequence>
<dbReference type="PANTHER" id="PTHR34352">
    <property type="entry name" value="PROTEIN YHFA"/>
    <property type="match status" value="1"/>
</dbReference>
<gene>
    <name evidence="1" type="ORF">EWU20_06385</name>
</gene>
<dbReference type="PANTHER" id="PTHR34352:SF1">
    <property type="entry name" value="PROTEIN YHFA"/>
    <property type="match status" value="1"/>
</dbReference>
<dbReference type="Pfam" id="PF02566">
    <property type="entry name" value="OsmC"/>
    <property type="match status" value="1"/>
</dbReference>
<dbReference type="SUPFAM" id="SSF82784">
    <property type="entry name" value="OsmC-like"/>
    <property type="match status" value="1"/>
</dbReference>
<keyword evidence="2" id="KW-1185">Reference proteome</keyword>
<dbReference type="InterPro" id="IPR036102">
    <property type="entry name" value="OsmC/Ohrsf"/>
</dbReference>
<dbReference type="OrthoDB" id="9804010at2"/>
<accession>A0A4Q9BD38</accession>
<comment type="caution">
    <text evidence="1">The sequence shown here is derived from an EMBL/GenBank/DDBJ whole genome shotgun (WGS) entry which is preliminary data.</text>
</comment>
<evidence type="ECO:0000313" key="1">
    <source>
        <dbReference type="EMBL" id="TBH72998.1"/>
    </source>
</evidence>
<proteinExistence type="predicted"/>
<protein>
    <submittedName>
        <fullName evidence="1">OsmC family peroxiredoxin</fullName>
    </submittedName>
</protein>
<dbReference type="EMBL" id="SEWY01000003">
    <property type="protein sequence ID" value="TBH72998.1"/>
    <property type="molecule type" value="Genomic_DNA"/>
</dbReference>
<reference evidence="1 2" key="1">
    <citation type="submission" date="2019-02" db="EMBL/GenBank/DDBJ databases">
        <title>Genome of a new Bacteroidetes strain.</title>
        <authorList>
            <person name="Pitt A."/>
        </authorList>
    </citation>
    <scope>NUCLEOTIDE SEQUENCE [LARGE SCALE GENOMIC DNA]</scope>
    <source>
        <strain evidence="1 2">103A-SOEBACH</strain>
    </source>
</reference>
<organism evidence="1 2">
    <name type="scientific">Aquirufa antheringensis</name>
    <dbReference type="NCBI Taxonomy" id="2516559"/>
    <lineage>
        <taxon>Bacteria</taxon>
        <taxon>Pseudomonadati</taxon>
        <taxon>Bacteroidota</taxon>
        <taxon>Cytophagia</taxon>
        <taxon>Cytophagales</taxon>
        <taxon>Flectobacillaceae</taxon>
        <taxon>Aquirufa</taxon>
    </lineage>
</organism>
<dbReference type="RefSeq" id="WP_130923162.1">
    <property type="nucleotide sequence ID" value="NZ_JAANOM010000001.1"/>
</dbReference>
<dbReference type="Proteomes" id="UP000293583">
    <property type="component" value="Unassembled WGS sequence"/>
</dbReference>
<name>A0A4Q9BD38_9BACT</name>
<dbReference type="Gene3D" id="3.30.300.20">
    <property type="match status" value="1"/>
</dbReference>
<dbReference type="InterPro" id="IPR015946">
    <property type="entry name" value="KH_dom-like_a/b"/>
</dbReference>
<dbReference type="InterPro" id="IPR003718">
    <property type="entry name" value="OsmC/Ohr_fam"/>
</dbReference>